<dbReference type="InterPro" id="IPR011990">
    <property type="entry name" value="TPR-like_helical_dom_sf"/>
</dbReference>
<comment type="caution">
    <text evidence="2">The sequence shown here is derived from an EMBL/GenBank/DDBJ whole genome shotgun (WGS) entry which is preliminary data.</text>
</comment>
<gene>
    <name evidence="2" type="ORF">RF687_13195</name>
</gene>
<feature type="compositionally biased region" description="Acidic residues" evidence="1">
    <location>
        <begin position="44"/>
        <end position="64"/>
    </location>
</feature>
<evidence type="ECO:0000313" key="2">
    <source>
        <dbReference type="EMBL" id="MDR0178896.1"/>
    </source>
</evidence>
<organism evidence="2 3">
    <name type="scientific">Actinomyces oris</name>
    <dbReference type="NCBI Taxonomy" id="544580"/>
    <lineage>
        <taxon>Bacteria</taxon>
        <taxon>Bacillati</taxon>
        <taxon>Actinomycetota</taxon>
        <taxon>Actinomycetes</taxon>
        <taxon>Actinomycetales</taxon>
        <taxon>Actinomycetaceae</taxon>
        <taxon>Actinomyces</taxon>
    </lineage>
</organism>
<proteinExistence type="predicted"/>
<evidence type="ECO:0000313" key="3">
    <source>
        <dbReference type="Proteomes" id="UP001230065"/>
    </source>
</evidence>
<feature type="non-terminal residue" evidence="2">
    <location>
        <position position="1"/>
    </location>
</feature>
<dbReference type="AlphaFoldDB" id="A0AAW8LE14"/>
<dbReference type="Gene3D" id="1.25.40.10">
    <property type="entry name" value="Tetratricopeptide repeat domain"/>
    <property type="match status" value="1"/>
</dbReference>
<reference evidence="2" key="1">
    <citation type="submission" date="2022-06" db="EMBL/GenBank/DDBJ databases">
        <title>Draft Genome Sequences of Three Actinomyces oris Strains, Isolated from Healthy Human Feces.</title>
        <authorList>
            <person name="Ye Y."/>
            <person name="Liu C."/>
            <person name="Zhao J."/>
            <person name="Xu J."/>
            <person name="Huang H."/>
            <person name="Wang B."/>
            <person name="Wei J."/>
            <person name="Jing X."/>
        </authorList>
    </citation>
    <scope>NUCLEOTIDE SEQUENCE</scope>
    <source>
        <strain evidence="2">CNGBCC1803727</strain>
    </source>
</reference>
<feature type="region of interest" description="Disordered" evidence="1">
    <location>
        <begin position="33"/>
        <end position="64"/>
    </location>
</feature>
<evidence type="ECO:0000256" key="1">
    <source>
        <dbReference type="SAM" id="MobiDB-lite"/>
    </source>
</evidence>
<name>A0AAW8LE14_9ACTO</name>
<sequence>TLEDSTHILGPDHPLTLTTRHNLANAYRAAGRFEDADKLFETPSDSEEDEQDGAEDDPDQETGN</sequence>
<protein>
    <submittedName>
        <fullName evidence="2">Tetratricopeptide repeat protein</fullName>
    </submittedName>
</protein>
<dbReference type="Proteomes" id="UP001230065">
    <property type="component" value="Unassembled WGS sequence"/>
</dbReference>
<dbReference type="SUPFAM" id="SSF48452">
    <property type="entry name" value="TPR-like"/>
    <property type="match status" value="1"/>
</dbReference>
<dbReference type="RefSeq" id="WP_308680624.1">
    <property type="nucleotide sequence ID" value="NZ_JAMZMF010000033.1"/>
</dbReference>
<dbReference type="EMBL" id="JAMZMF010000033">
    <property type="protein sequence ID" value="MDR0178896.1"/>
    <property type="molecule type" value="Genomic_DNA"/>
</dbReference>
<dbReference type="Pfam" id="PF13424">
    <property type="entry name" value="TPR_12"/>
    <property type="match status" value="1"/>
</dbReference>
<accession>A0AAW8LE14</accession>